<dbReference type="GeneTree" id="ENSGT00390000004550"/>
<feature type="repeat" description="TPR" evidence="1">
    <location>
        <begin position="128"/>
        <end position="161"/>
    </location>
</feature>
<dbReference type="InterPro" id="IPR019734">
    <property type="entry name" value="TPR_rpt"/>
</dbReference>
<gene>
    <name evidence="2" type="primary">LOC110525115</name>
</gene>
<reference evidence="2" key="1">
    <citation type="submission" date="2020-07" db="EMBL/GenBank/DDBJ databases">
        <title>A long reads based de novo assembly of the rainbow trout Arlee double haploid line genome.</title>
        <authorList>
            <person name="Gao G."/>
            <person name="Palti Y."/>
        </authorList>
    </citation>
    <scope>NUCLEOTIDE SEQUENCE [LARGE SCALE GENOMIC DNA]</scope>
</reference>
<dbReference type="Pfam" id="PF13181">
    <property type="entry name" value="TPR_8"/>
    <property type="match status" value="1"/>
</dbReference>
<feature type="repeat" description="TPR" evidence="1">
    <location>
        <begin position="489"/>
        <end position="522"/>
    </location>
</feature>
<proteinExistence type="predicted"/>
<keyword evidence="3" id="KW-1185">Reference proteome</keyword>
<dbReference type="PROSITE" id="PS50005">
    <property type="entry name" value="TPR"/>
    <property type="match status" value="5"/>
</dbReference>
<evidence type="ECO:0000313" key="2">
    <source>
        <dbReference type="Ensembl" id="ENSOMYP00000013392.2"/>
    </source>
</evidence>
<dbReference type="Ensembl" id="ENSOMYT00000014807.2">
    <property type="protein sequence ID" value="ENSOMYP00000013392.2"/>
    <property type="gene ID" value="ENSOMYG00000006664.2"/>
</dbReference>
<feature type="repeat" description="TPR" evidence="1">
    <location>
        <begin position="162"/>
        <end position="195"/>
    </location>
</feature>
<protein>
    <submittedName>
        <fullName evidence="2">Tetratricopeptide repeat domain 16</fullName>
    </submittedName>
</protein>
<reference evidence="2" key="2">
    <citation type="submission" date="2025-08" db="UniProtKB">
        <authorList>
            <consortium name="Ensembl"/>
        </authorList>
    </citation>
    <scope>IDENTIFICATION</scope>
</reference>
<dbReference type="SMART" id="SM00028">
    <property type="entry name" value="TPR"/>
    <property type="match status" value="9"/>
</dbReference>
<dbReference type="InterPro" id="IPR011990">
    <property type="entry name" value="TPR-like_helical_dom_sf"/>
</dbReference>
<reference evidence="2" key="3">
    <citation type="submission" date="2025-09" db="UniProtKB">
        <authorList>
            <consortium name="Ensembl"/>
        </authorList>
    </citation>
    <scope>IDENTIFICATION</scope>
</reference>
<feature type="repeat" description="TPR" evidence="1">
    <location>
        <begin position="203"/>
        <end position="236"/>
    </location>
</feature>
<keyword evidence="1" id="KW-0802">TPR repeat</keyword>
<evidence type="ECO:0000313" key="3">
    <source>
        <dbReference type="Proteomes" id="UP000694395"/>
    </source>
</evidence>
<accession>A0A8C7NVF3</accession>
<dbReference type="Gene3D" id="1.25.40.10">
    <property type="entry name" value="Tetratricopeptide repeat domain"/>
    <property type="match status" value="5"/>
</dbReference>
<dbReference type="PANTHER" id="PTHR45153">
    <property type="entry name" value="TETRATRICOPEPTIDE REPEAT PROTEIN 16"/>
    <property type="match status" value="1"/>
</dbReference>
<organism evidence="2 3">
    <name type="scientific">Oncorhynchus mykiss</name>
    <name type="common">Rainbow trout</name>
    <name type="synonym">Salmo gairdneri</name>
    <dbReference type="NCBI Taxonomy" id="8022"/>
    <lineage>
        <taxon>Eukaryota</taxon>
        <taxon>Metazoa</taxon>
        <taxon>Chordata</taxon>
        <taxon>Craniata</taxon>
        <taxon>Vertebrata</taxon>
        <taxon>Euteleostomi</taxon>
        <taxon>Actinopterygii</taxon>
        <taxon>Neopterygii</taxon>
        <taxon>Teleostei</taxon>
        <taxon>Protacanthopterygii</taxon>
        <taxon>Salmoniformes</taxon>
        <taxon>Salmonidae</taxon>
        <taxon>Salmoninae</taxon>
        <taxon>Oncorhynchus</taxon>
    </lineage>
</organism>
<dbReference type="AlphaFoldDB" id="A0A8C7NVF3"/>
<sequence>MGPRIYLTPNHEASSSSSRNLGSVIVLSSGMAGELYPNTNPKLKGPRTAARVARNSFPFFTLLLKEQKDQQVDDDRVLFPTAVSEEVLVEARRKHAICRLFGSSSIFLSSESRRGDRPDLINILTNKAIEHYENGEEAMTESQFSKAVTFFTKAIHLQPKQTQLYVSQAEAYLQLCDFQSAVVSYRHACLLEPQAKTLHTRLAFIYYLQGQCLYDKGMFLDALESFAKAAELKPSSRSYHMRSLACLTALGRYTDCLRLVSKWLEADSQTADLFTLRARLHKQLNQVKMCYHDLRSALILSPSCPEAGALLGQLEEASERARQQAVSRALAGELTEALSKINTALEHCPETGRHYLFRGILYRRLKEFTAAIEDLVLAVELSEAGDAGDQGSELSGHTQEDWRAVQGEAQVQLVLTYNDFAVQCFSRSFYTEAVLLLNKAIQEQKEESGLYINRGDCFFKQDEWEFALADYQQAKEISPDDQVIRIRLAVIHNTLGTHCYQDRKYQEAADKFSEAINYNPGVSRYYENRAKAHSKLPNVEGAKQDAISTLILDPTNDQVVPLLLSLFPGCSVSDVLSSETARTVKAQLMDSIQACKQSASSVLRAVAQVQMKPYPGLQISFFNRESQLMCSELDKITLSHDAISQSDSQSSEDQFAQGAEPLKACVAPQEVYQQIVRINQQVKRAVRLALEWRQPLHYDGPRLSPGCTVEQEQSALGSKDRPYHWRKFGGFGVNSK</sequence>
<feature type="repeat" description="TPR" evidence="1">
    <location>
        <begin position="448"/>
        <end position="481"/>
    </location>
</feature>
<dbReference type="Proteomes" id="UP000694395">
    <property type="component" value="Chromosome 6"/>
</dbReference>
<dbReference type="SUPFAM" id="SSF48452">
    <property type="entry name" value="TPR-like"/>
    <property type="match status" value="2"/>
</dbReference>
<dbReference type="PANTHER" id="PTHR45153:SF1">
    <property type="entry name" value="TETRATRICOPEPTIDE REPEAT PROTEIN 16"/>
    <property type="match status" value="1"/>
</dbReference>
<name>A0A8C7NVF3_ONCMY</name>
<evidence type="ECO:0000256" key="1">
    <source>
        <dbReference type="PROSITE-ProRule" id="PRU00339"/>
    </source>
</evidence>